<proteinExistence type="predicted"/>
<sequence>MDNQSVVSLSGSLPVGRHLRCYCGQNHWDFPNRKASGPTKYLIRCGAPSETLPHVLNHCRISSAAWTKRHDAVLERIRKAVAFRGRILSQNKTVGSTGLRPDLVAEIDGKIFIIDVTIPFDNRLQAFEVARKTKIEKYQPLIPVFRAMGHQEVQIIPIVVGSLGAWDVTNDQFLKIVATKSYLALLRKLCVSDSIRWSRDIYTEHMTGHRQYENEARDSVPQDNLM</sequence>
<accession>A0A8X6H135</accession>
<evidence type="ECO:0000313" key="2">
    <source>
        <dbReference type="Proteomes" id="UP000887116"/>
    </source>
</evidence>
<evidence type="ECO:0000313" key="1">
    <source>
        <dbReference type="EMBL" id="GFR14268.1"/>
    </source>
</evidence>
<name>A0A8X6H135_TRICU</name>
<dbReference type="EMBL" id="BMAO01017239">
    <property type="protein sequence ID" value="GFR14268.1"/>
    <property type="molecule type" value="Genomic_DNA"/>
</dbReference>
<reference evidence="1" key="1">
    <citation type="submission" date="2020-07" db="EMBL/GenBank/DDBJ databases">
        <title>Multicomponent nature underlies the extraordinary mechanical properties of spider dragline silk.</title>
        <authorList>
            <person name="Kono N."/>
            <person name="Nakamura H."/>
            <person name="Mori M."/>
            <person name="Yoshida Y."/>
            <person name="Ohtoshi R."/>
            <person name="Malay A.D."/>
            <person name="Moran D.A.P."/>
            <person name="Tomita M."/>
            <person name="Numata K."/>
            <person name="Arakawa K."/>
        </authorList>
    </citation>
    <scope>NUCLEOTIDE SEQUENCE</scope>
</reference>
<dbReference type="Proteomes" id="UP000887116">
    <property type="component" value="Unassembled WGS sequence"/>
</dbReference>
<organism evidence="1 2">
    <name type="scientific">Trichonephila clavata</name>
    <name type="common">Joro spider</name>
    <name type="synonym">Nephila clavata</name>
    <dbReference type="NCBI Taxonomy" id="2740835"/>
    <lineage>
        <taxon>Eukaryota</taxon>
        <taxon>Metazoa</taxon>
        <taxon>Ecdysozoa</taxon>
        <taxon>Arthropoda</taxon>
        <taxon>Chelicerata</taxon>
        <taxon>Arachnida</taxon>
        <taxon>Araneae</taxon>
        <taxon>Araneomorphae</taxon>
        <taxon>Entelegynae</taxon>
        <taxon>Araneoidea</taxon>
        <taxon>Nephilidae</taxon>
        <taxon>Trichonephila</taxon>
    </lineage>
</organism>
<gene>
    <name evidence="1" type="primary">PO21_35</name>
    <name evidence="1" type="ORF">TNCT_423421</name>
</gene>
<protein>
    <submittedName>
        <fullName evidence="1">Retrovirus-related Pol polyprotein from type-1 retrotransposable element R2</fullName>
    </submittedName>
</protein>
<keyword evidence="2" id="KW-1185">Reference proteome</keyword>
<dbReference type="AlphaFoldDB" id="A0A8X6H135"/>
<dbReference type="OrthoDB" id="6436470at2759"/>
<comment type="caution">
    <text evidence="1">The sequence shown here is derived from an EMBL/GenBank/DDBJ whole genome shotgun (WGS) entry which is preliminary data.</text>
</comment>